<keyword evidence="2" id="KW-1185">Reference proteome</keyword>
<accession>A0A401U5X6</accession>
<proteinExistence type="predicted"/>
<dbReference type="EMBL" id="BHXQ01000001">
    <property type="protein sequence ID" value="GCC50328.1"/>
    <property type="molecule type" value="Genomic_DNA"/>
</dbReference>
<organism evidence="1 2">
    <name type="scientific">Chryseotalea sanaruensis</name>
    <dbReference type="NCBI Taxonomy" id="2482724"/>
    <lineage>
        <taxon>Bacteria</taxon>
        <taxon>Pseudomonadati</taxon>
        <taxon>Bacteroidota</taxon>
        <taxon>Cytophagia</taxon>
        <taxon>Cytophagales</taxon>
        <taxon>Chryseotaleaceae</taxon>
        <taxon>Chryseotalea</taxon>
    </lineage>
</organism>
<comment type="caution">
    <text evidence="1">The sequence shown here is derived from an EMBL/GenBank/DDBJ whole genome shotgun (WGS) entry which is preliminary data.</text>
</comment>
<dbReference type="Proteomes" id="UP000288227">
    <property type="component" value="Unassembled WGS sequence"/>
</dbReference>
<name>A0A401U5X6_9BACT</name>
<gene>
    <name evidence="1" type="ORF">SanaruYs_05430</name>
</gene>
<protein>
    <submittedName>
        <fullName evidence="1">Uncharacterized protein</fullName>
    </submittedName>
</protein>
<evidence type="ECO:0000313" key="2">
    <source>
        <dbReference type="Proteomes" id="UP000288227"/>
    </source>
</evidence>
<evidence type="ECO:0000313" key="1">
    <source>
        <dbReference type="EMBL" id="GCC50328.1"/>
    </source>
</evidence>
<sequence length="221" mass="25872">MILPNMTRTEVMEQLSKIAPQLLQKGFAKMGYLNKKPLRKLPKKMRSKYTIEGQETIVYYFPHLTGWSAWIKFRMDAEVAGKIWKDYPMYALVEWVNGSFADIIIHRKHSLDRYNQRLHLGLSNVYDILEEMSYSDCQRVYNFKEVEGDLRFLIANSPNGLFLGFFDRNNSYKEVYTFITDQMVKDGQKPEPTDDLMEAIANHEKKLGRGSIIDVLQILTK</sequence>
<dbReference type="AlphaFoldDB" id="A0A401U5X6"/>
<reference evidence="1 2" key="1">
    <citation type="submission" date="2018-11" db="EMBL/GenBank/DDBJ databases">
        <title>Chryseotalea sanarue gen. nov., sp., nov., a member of the family Cytophagaceae, isolated from a brackish lake in Hamamatsu Japan.</title>
        <authorList>
            <person name="Maejima Y."/>
            <person name="Iino T."/>
            <person name="Muraguchi Y."/>
            <person name="Fukuda K."/>
            <person name="Ohkuma M."/>
            <person name="Moriuchi R."/>
            <person name="Dohra H."/>
            <person name="Kimbara K."/>
            <person name="Shintani M."/>
        </authorList>
    </citation>
    <scope>NUCLEOTIDE SEQUENCE [LARGE SCALE GENOMIC DNA]</scope>
    <source>
        <strain evidence="1 2">Ys</strain>
    </source>
</reference>